<organism evidence="4 5">
    <name type="scientific">Oribacterium asaccharolyticum ACB7</name>
    <dbReference type="NCBI Taxonomy" id="796944"/>
    <lineage>
        <taxon>Bacteria</taxon>
        <taxon>Bacillati</taxon>
        <taxon>Bacillota</taxon>
        <taxon>Clostridia</taxon>
        <taxon>Lachnospirales</taxon>
        <taxon>Lachnospiraceae</taxon>
        <taxon>Oribacterium</taxon>
    </lineage>
</organism>
<comment type="cofactor">
    <cofactor evidence="3">
        <name>Mg(2+)</name>
        <dbReference type="ChEBI" id="CHEBI:18420"/>
    </cofactor>
    <text evidence="3">Binds 2 magnesium ions per subunit.</text>
</comment>
<dbReference type="GO" id="GO:0046872">
    <property type="term" value="F:metal ion binding"/>
    <property type="evidence" value="ECO:0007669"/>
    <property type="project" value="UniProtKB-KW"/>
</dbReference>
<comment type="caution">
    <text evidence="4">The sequence shown here is derived from an EMBL/GenBank/DDBJ whole genome shotgun (WGS) entry which is preliminary data.</text>
</comment>
<keyword evidence="3" id="KW-0460">Magnesium</keyword>
<feature type="binding site" evidence="3">
    <location>
        <position position="492"/>
    </location>
    <ligand>
        <name>Mg(2+)</name>
        <dbReference type="ChEBI" id="CHEBI:18420"/>
        <label>1</label>
    </ligand>
</feature>
<feature type="binding site" evidence="3">
    <location>
        <position position="295"/>
    </location>
    <ligand>
        <name>Mg(2+)</name>
        <dbReference type="ChEBI" id="CHEBI:18420"/>
        <label>1</label>
    </ligand>
</feature>
<dbReference type="Pfam" id="PF03747">
    <property type="entry name" value="ADP_ribosyl_GH"/>
    <property type="match status" value="1"/>
</dbReference>
<feature type="binding site" evidence="3">
    <location>
        <position position="294"/>
    </location>
    <ligand>
        <name>Mg(2+)</name>
        <dbReference type="ChEBI" id="CHEBI:18420"/>
        <label>1</label>
    </ligand>
</feature>
<comment type="similarity">
    <text evidence="1">Belongs to the ADP-ribosylglycohydrolase family.</text>
</comment>
<evidence type="ECO:0000313" key="5">
    <source>
        <dbReference type="Proteomes" id="UP000003527"/>
    </source>
</evidence>
<keyword evidence="5" id="KW-1185">Reference proteome</keyword>
<dbReference type="InterPro" id="IPR050792">
    <property type="entry name" value="ADP-ribosylglycohydrolase"/>
</dbReference>
<evidence type="ECO:0000256" key="2">
    <source>
        <dbReference type="ARBA" id="ARBA00022801"/>
    </source>
</evidence>
<dbReference type="EMBL" id="AFZD01000006">
    <property type="protein sequence ID" value="EHL13512.1"/>
    <property type="molecule type" value="Genomic_DNA"/>
</dbReference>
<dbReference type="RefSeq" id="WP_009537659.1">
    <property type="nucleotide sequence ID" value="NZ_JH414506.1"/>
</dbReference>
<dbReference type="PANTHER" id="PTHR16222">
    <property type="entry name" value="ADP-RIBOSYLGLYCOHYDROLASE"/>
    <property type="match status" value="1"/>
</dbReference>
<dbReference type="PANTHER" id="PTHR16222:SF24">
    <property type="entry name" value="ADP-RIBOSYLHYDROLASE ARH3"/>
    <property type="match status" value="1"/>
</dbReference>
<evidence type="ECO:0000313" key="4">
    <source>
        <dbReference type="EMBL" id="EHL13512.1"/>
    </source>
</evidence>
<dbReference type="AlphaFoldDB" id="G9WSC5"/>
<gene>
    <name evidence="4" type="ORF">HMPREF9624_01991</name>
</gene>
<evidence type="ECO:0000256" key="1">
    <source>
        <dbReference type="ARBA" id="ARBA00010702"/>
    </source>
</evidence>
<dbReference type="InterPro" id="IPR005502">
    <property type="entry name" value="Ribosyl_crysJ1"/>
</dbReference>
<feature type="binding site" evidence="3">
    <location>
        <position position="296"/>
    </location>
    <ligand>
        <name>Mg(2+)</name>
        <dbReference type="ChEBI" id="CHEBI:18420"/>
        <label>1</label>
    </ligand>
</feature>
<dbReference type="SUPFAM" id="SSF101478">
    <property type="entry name" value="ADP-ribosylglycohydrolase"/>
    <property type="match status" value="1"/>
</dbReference>
<keyword evidence="2" id="KW-0378">Hydrolase</keyword>
<dbReference type="Proteomes" id="UP000003527">
    <property type="component" value="Unassembled WGS sequence"/>
</dbReference>
<dbReference type="InterPro" id="IPR036705">
    <property type="entry name" value="Ribosyl_crysJ1_sf"/>
</dbReference>
<dbReference type="GO" id="GO:0016787">
    <property type="term" value="F:hydrolase activity"/>
    <property type="evidence" value="ECO:0007669"/>
    <property type="project" value="UniProtKB-KW"/>
</dbReference>
<keyword evidence="3" id="KW-0479">Metal-binding</keyword>
<evidence type="ECO:0008006" key="6">
    <source>
        <dbReference type="Google" id="ProtNLM"/>
    </source>
</evidence>
<feature type="binding site" evidence="3">
    <location>
        <position position="491"/>
    </location>
    <ligand>
        <name>Mg(2+)</name>
        <dbReference type="ChEBI" id="CHEBI:18420"/>
        <label>1</label>
    </ligand>
</feature>
<feature type="binding site" evidence="3">
    <location>
        <position position="489"/>
    </location>
    <ligand>
        <name>Mg(2+)</name>
        <dbReference type="ChEBI" id="CHEBI:18420"/>
        <label>1</label>
    </ligand>
</feature>
<dbReference type="Gene3D" id="1.10.4080.10">
    <property type="entry name" value="ADP-ribosylation/Crystallin J1"/>
    <property type="match status" value="1"/>
</dbReference>
<dbReference type="PATRIC" id="fig|796944.3.peg.514"/>
<accession>G9WSC5</accession>
<evidence type="ECO:0000256" key="3">
    <source>
        <dbReference type="PIRSR" id="PIRSR605502-1"/>
    </source>
</evidence>
<name>G9WSC5_9FIRM</name>
<proteinExistence type="inferred from homology"/>
<dbReference type="HOGENOM" id="CLU_515647_0_0_9"/>
<sequence>MANYEDNRIRCSKATAEALITSDSDAYFKPIDFRKALGMLPYTRIEFDLYYGYECTIFDLEDGRVDIGFCTRWYSNIDIIRAFIEKYPDAEWWINQDDVDIFHYYWLDGEVIEDTHHLTDEETEYLSSLMDKYSDIGDESDHFDMIFTKKEDQSKYINFHPKKDSEEYKVYLSLVNCIAKKIIDENKFYVLKKYDYHWEEPYRHYETCMAIRSSYLYKMSEDLAKYKLNTMSEDVLDQVQSMVYPYNKQLYDAIFGFAIGDALGVPYEFQERGSFLCTDLTGYGCHHQPEGTWSDDTSMTLATLKSLKENNGKIHIEDIRKRFLSWLRENAFTANGEVFDIGHATYEALTSGKPCVGERSNGNGSLMRILPLAFVECTDEEIRAVSAITHGHWISEEACVIYVHVAKRLLAGENILDILPSLQYDKPFDRLHRIHQLDSSEIRSSGYVVDTLEAALWVISHVEENEESTGAVIKYYDNDVLAAVNLGEDTDTVGAVAGGLSAIIHGLGYQGEQWLERLRNKELILECL</sequence>
<protein>
    <recommendedName>
        <fullName evidence="6">ADP-ribosylglycohydrolase</fullName>
    </recommendedName>
</protein>
<reference evidence="4 5" key="1">
    <citation type="submission" date="2011-08" db="EMBL/GenBank/DDBJ databases">
        <title>The Genome Sequence of Oribacterium sp. ACB7.</title>
        <authorList>
            <consortium name="The Broad Institute Genome Sequencing Platform"/>
            <person name="Earl A."/>
            <person name="Ward D."/>
            <person name="Feldgarden M."/>
            <person name="Gevers D."/>
            <person name="Sizova M."/>
            <person name="Hazen A."/>
            <person name="Epstein S."/>
            <person name="Young S.K."/>
            <person name="Zeng Q."/>
            <person name="Gargeya S."/>
            <person name="Fitzgerald M."/>
            <person name="Haas B."/>
            <person name="Abouelleil A."/>
            <person name="Alvarado L."/>
            <person name="Arachchi H.M."/>
            <person name="Berlin A."/>
            <person name="Brown A."/>
            <person name="Chapman S.B."/>
            <person name="Chen Z."/>
            <person name="Dunbar C."/>
            <person name="Freedman E."/>
            <person name="Gearin G."/>
            <person name="Gellesch M."/>
            <person name="Goldberg J."/>
            <person name="Griggs A."/>
            <person name="Gujja S."/>
            <person name="Heiman D."/>
            <person name="Howarth C."/>
            <person name="Larson L."/>
            <person name="Lui A."/>
            <person name="MacDonald P.J.P."/>
            <person name="Montmayeur A."/>
            <person name="Murphy C."/>
            <person name="Neiman D."/>
            <person name="Pearson M."/>
            <person name="Priest M."/>
            <person name="Roberts A."/>
            <person name="Saif S."/>
            <person name="Shea T."/>
            <person name="Shenoy N."/>
            <person name="Sisk P."/>
            <person name="Stolte C."/>
            <person name="Sykes S."/>
            <person name="Wortman J."/>
            <person name="Nusbaum C."/>
            <person name="Birren B."/>
        </authorList>
    </citation>
    <scope>NUCLEOTIDE SEQUENCE [LARGE SCALE GENOMIC DNA]</scope>
    <source>
        <strain evidence="4 5">ACB7</strain>
    </source>
</reference>